<dbReference type="Proteomes" id="UP001515660">
    <property type="component" value="Unassembled WGS sequence"/>
</dbReference>
<dbReference type="RefSeq" id="WP_166402802.1">
    <property type="nucleotide sequence ID" value="NZ_JAANHS010000005.1"/>
</dbReference>
<evidence type="ECO:0000313" key="2">
    <source>
        <dbReference type="Proteomes" id="UP001515660"/>
    </source>
</evidence>
<comment type="caution">
    <text evidence="1">The sequence shown here is derived from an EMBL/GenBank/DDBJ whole genome shotgun (WGS) entry which is preliminary data.</text>
</comment>
<organism evidence="1 2">
    <name type="scientific">Rhodobacter calidifons</name>
    <dbReference type="NCBI Taxonomy" id="2715277"/>
    <lineage>
        <taxon>Bacteria</taxon>
        <taxon>Pseudomonadati</taxon>
        <taxon>Pseudomonadota</taxon>
        <taxon>Alphaproteobacteria</taxon>
        <taxon>Rhodobacterales</taxon>
        <taxon>Rhodobacter group</taxon>
        <taxon>Rhodobacter</taxon>
    </lineage>
</organism>
<protein>
    <submittedName>
        <fullName evidence="1">Uncharacterized protein</fullName>
    </submittedName>
</protein>
<sequence length="126" mass="14300">MVGFFNLKSNVLADQVDTGEAIMRVSRSVFKDSPNSEWKKFEDDTRGWLHANGYRYDGPGAGPNGEIPDSVQIVPVYDTANRMHVRIPWAGLLKNPPAVVDEPTYGNTQSIRFKVLLARYFMRHCR</sequence>
<dbReference type="EMBL" id="JAANHS010000005">
    <property type="protein sequence ID" value="NHB76764.1"/>
    <property type="molecule type" value="Genomic_DNA"/>
</dbReference>
<accession>A0ABX0G6D7</accession>
<reference evidence="1 2" key="1">
    <citation type="journal article" date="2022" name="Microorganisms">
        <title>Genome Sequence and Characterization of a Xanthorhodopsin-Containing, Aerobic Anoxygenic Phototrophic Rhodobacter Species, Isolated from Mesophilic Conditions at Yellowstone National Park.</title>
        <authorList>
            <person name="Kyndt J.A."/>
            <person name="Robertson S."/>
            <person name="Shoffstall I.B."/>
            <person name="Ramaley R.F."/>
            <person name="Meyer T.E."/>
        </authorList>
    </citation>
    <scope>NUCLEOTIDE SEQUENCE [LARGE SCALE GENOMIC DNA]</scope>
    <source>
        <strain evidence="1 2">M37P</strain>
    </source>
</reference>
<keyword evidence="2" id="KW-1185">Reference proteome</keyword>
<name>A0ABX0G6D7_9RHOB</name>
<proteinExistence type="predicted"/>
<gene>
    <name evidence="1" type="ORF">G8O29_08415</name>
</gene>
<evidence type="ECO:0000313" key="1">
    <source>
        <dbReference type="EMBL" id="NHB76764.1"/>
    </source>
</evidence>